<accession>A0A4W5RGZ0</accession>
<sequence>MCMETGQTVVLLNLQNLYESLYDALNQYYVSLGGQKYVDLGLGTHRVKCRVHKNFRLIVIEEKEVVYTQFPIPLINRLEKHYLDINTVLKNEGKEIVKKLQEWVEVFVSLKSQQTKTNRYLPTDVFIGYHSDTCSSVVLQVTEKMKDESDISDPQRRVLDEAKFIMLNCATPDSVIRLDGTKLSDVETEKLTQIYFEEQKHRSLADFITSHTRPEEWCHAHFTEVTTFSRQLTAGDIKQLQNITELCDIKLLSLQQFDTEHSFLKEI</sequence>
<dbReference type="GO" id="GO:0005829">
    <property type="term" value="C:cytosol"/>
    <property type="evidence" value="ECO:0007669"/>
    <property type="project" value="TreeGrafter"/>
</dbReference>
<dbReference type="GO" id="GO:2000051">
    <property type="term" value="P:negative regulation of non-canonical Wnt signaling pathway"/>
    <property type="evidence" value="ECO:0007669"/>
    <property type="project" value="TreeGrafter"/>
</dbReference>
<dbReference type="GO" id="GO:0016020">
    <property type="term" value="C:membrane"/>
    <property type="evidence" value="ECO:0007669"/>
    <property type="project" value="TreeGrafter"/>
</dbReference>
<reference evidence="2" key="1">
    <citation type="submission" date="2018-06" db="EMBL/GenBank/DDBJ databases">
        <title>Genome assembly of Danube salmon.</title>
        <authorList>
            <person name="Macqueen D.J."/>
            <person name="Gundappa M.K."/>
        </authorList>
    </citation>
    <scope>NUCLEOTIDE SEQUENCE [LARGE SCALE GENOMIC DNA]</scope>
</reference>
<dbReference type="AlphaFoldDB" id="A0A4W5RGZ0"/>
<dbReference type="GO" id="GO:0002040">
    <property type="term" value="P:sprouting angiogenesis"/>
    <property type="evidence" value="ECO:0007669"/>
    <property type="project" value="TreeGrafter"/>
</dbReference>
<dbReference type="Ensembl" id="ENSHHUT00000090647.1">
    <property type="protein sequence ID" value="ENSHHUP00000087907.1"/>
    <property type="gene ID" value="ENSHHUG00000050840.1"/>
</dbReference>
<dbReference type="PANTHER" id="PTHR22605">
    <property type="entry name" value="RZ-TYPE DOMAIN-CONTAINING PROTEIN"/>
    <property type="match status" value="1"/>
</dbReference>
<reference evidence="1" key="3">
    <citation type="submission" date="2025-09" db="UniProtKB">
        <authorList>
            <consortium name="Ensembl"/>
        </authorList>
    </citation>
    <scope>IDENTIFICATION</scope>
</reference>
<dbReference type="Proteomes" id="UP000314982">
    <property type="component" value="Unassembled WGS sequence"/>
</dbReference>
<proteinExistence type="predicted"/>
<evidence type="ECO:0000313" key="2">
    <source>
        <dbReference type="Proteomes" id="UP000314982"/>
    </source>
</evidence>
<dbReference type="InterPro" id="IPR031248">
    <property type="entry name" value="RNF213"/>
</dbReference>
<name>A0A4W5RGZ0_9TELE</name>
<dbReference type="GO" id="GO:0006511">
    <property type="term" value="P:ubiquitin-dependent protein catabolic process"/>
    <property type="evidence" value="ECO:0007669"/>
    <property type="project" value="TreeGrafter"/>
</dbReference>
<dbReference type="PANTHER" id="PTHR22605:SF18">
    <property type="entry name" value="E3 UBIQUITIN-PROTEIN LIGASE RNF213-ALPHA"/>
    <property type="match status" value="1"/>
</dbReference>
<dbReference type="GeneTree" id="ENSGT00630000089884"/>
<protein>
    <submittedName>
        <fullName evidence="1">Uncharacterized protein</fullName>
    </submittedName>
</protein>
<organism evidence="1 2">
    <name type="scientific">Hucho hucho</name>
    <name type="common">huchen</name>
    <dbReference type="NCBI Taxonomy" id="62062"/>
    <lineage>
        <taxon>Eukaryota</taxon>
        <taxon>Metazoa</taxon>
        <taxon>Chordata</taxon>
        <taxon>Craniata</taxon>
        <taxon>Vertebrata</taxon>
        <taxon>Euteleostomi</taxon>
        <taxon>Actinopterygii</taxon>
        <taxon>Neopterygii</taxon>
        <taxon>Teleostei</taxon>
        <taxon>Protacanthopterygii</taxon>
        <taxon>Salmoniformes</taxon>
        <taxon>Salmonidae</taxon>
        <taxon>Salmoninae</taxon>
        <taxon>Hucho</taxon>
    </lineage>
</organism>
<dbReference type="STRING" id="62062.ENSHHUP00000087907"/>
<dbReference type="GO" id="GO:0005730">
    <property type="term" value="C:nucleolus"/>
    <property type="evidence" value="ECO:0007669"/>
    <property type="project" value="TreeGrafter"/>
</dbReference>
<dbReference type="GO" id="GO:0004842">
    <property type="term" value="F:ubiquitin-protein transferase activity"/>
    <property type="evidence" value="ECO:0007669"/>
    <property type="project" value="InterPro"/>
</dbReference>
<dbReference type="GO" id="GO:0016887">
    <property type="term" value="F:ATP hydrolysis activity"/>
    <property type="evidence" value="ECO:0007669"/>
    <property type="project" value="InterPro"/>
</dbReference>
<reference evidence="1" key="2">
    <citation type="submission" date="2025-08" db="UniProtKB">
        <authorList>
            <consortium name="Ensembl"/>
        </authorList>
    </citation>
    <scope>IDENTIFICATION</scope>
</reference>
<evidence type="ECO:0000313" key="1">
    <source>
        <dbReference type="Ensembl" id="ENSHHUP00000087907.1"/>
    </source>
</evidence>
<keyword evidence="2" id="KW-1185">Reference proteome</keyword>